<dbReference type="Pfam" id="PF01757">
    <property type="entry name" value="Acyl_transf_3"/>
    <property type="match status" value="1"/>
</dbReference>
<name>A0AAV5NZ71_9VIBR</name>
<proteinExistence type="predicted"/>
<sequence>MENRTDWVDYAKGIGILLVVYGHVARGLFNANIDMPTAFYHMVDSVVYSFHMPLFFFLSGLFFYRSFSKRGAKKLMFSKMDTIFYPYVLWSLLQGSIEAVLSNYTNGNVSFSDVFALLWEPRAQFWFLYALFFVFLVSSVVYSIGSKALGVGLFVVTVLLYVFASFLPNVTLINFLTQNLVFFFLGIIFTQYALDRFFKSGAALGVTLVLFAFIQWVYHGLWGMDYSQRGAESLIVAICSIAFVTSLSITLSKGSFGFLKTLGVASMSIYVMHILAGSGVRVVLTKGMGIESASVHLIVGMAVATLAPLVAHKIIEAFRIPFILSAPISRFFLPRDQ</sequence>
<feature type="transmembrane region" description="Helical" evidence="1">
    <location>
        <begin position="201"/>
        <end position="218"/>
    </location>
</feature>
<reference evidence="4" key="1">
    <citation type="journal article" date="2019" name="Int. J. Syst. Evol. Microbiol.">
        <title>The Global Catalogue of Microorganisms (GCM) 10K type strain sequencing project: providing services to taxonomists for standard genome sequencing and annotation.</title>
        <authorList>
            <consortium name="The Broad Institute Genomics Platform"/>
            <consortium name="The Broad Institute Genome Sequencing Center for Infectious Disease"/>
            <person name="Wu L."/>
            <person name="Ma J."/>
        </authorList>
    </citation>
    <scope>NUCLEOTIDE SEQUENCE [LARGE SCALE GENOMIC DNA]</scope>
    <source>
        <strain evidence="4">NBRC 15640</strain>
    </source>
</reference>
<feature type="transmembrane region" description="Helical" evidence="1">
    <location>
        <begin position="124"/>
        <end position="142"/>
    </location>
</feature>
<organism evidence="3 4">
    <name type="scientific">Vibrio penaeicida</name>
    <dbReference type="NCBI Taxonomy" id="104609"/>
    <lineage>
        <taxon>Bacteria</taxon>
        <taxon>Pseudomonadati</taxon>
        <taxon>Pseudomonadota</taxon>
        <taxon>Gammaproteobacteria</taxon>
        <taxon>Vibrionales</taxon>
        <taxon>Vibrionaceae</taxon>
        <taxon>Vibrio</taxon>
    </lineage>
</organism>
<evidence type="ECO:0000259" key="2">
    <source>
        <dbReference type="Pfam" id="PF01757"/>
    </source>
</evidence>
<evidence type="ECO:0000313" key="3">
    <source>
        <dbReference type="EMBL" id="GLQ75853.1"/>
    </source>
</evidence>
<protein>
    <submittedName>
        <fullName evidence="3">Acyltransferase/acetyltransferase</fullName>
    </submittedName>
</protein>
<keyword evidence="1" id="KW-1133">Transmembrane helix</keyword>
<comment type="caution">
    <text evidence="3">The sequence shown here is derived from an EMBL/GenBank/DDBJ whole genome shotgun (WGS) entry which is preliminary data.</text>
</comment>
<keyword evidence="3" id="KW-0012">Acyltransferase</keyword>
<evidence type="ECO:0000313" key="4">
    <source>
        <dbReference type="Proteomes" id="UP001156690"/>
    </source>
</evidence>
<dbReference type="GO" id="GO:0016747">
    <property type="term" value="F:acyltransferase activity, transferring groups other than amino-acyl groups"/>
    <property type="evidence" value="ECO:0007669"/>
    <property type="project" value="InterPro"/>
</dbReference>
<keyword evidence="1" id="KW-0812">Transmembrane</keyword>
<evidence type="ECO:0000256" key="1">
    <source>
        <dbReference type="SAM" id="Phobius"/>
    </source>
</evidence>
<dbReference type="EMBL" id="BSNX01000075">
    <property type="protein sequence ID" value="GLQ75853.1"/>
    <property type="molecule type" value="Genomic_DNA"/>
</dbReference>
<gene>
    <name evidence="3" type="primary">cps1E</name>
    <name evidence="3" type="ORF">GCM10007932_52160</name>
</gene>
<dbReference type="InterPro" id="IPR052734">
    <property type="entry name" value="Nod_factor_acetyltransferase"/>
</dbReference>
<accession>A0AAV5NZ71</accession>
<dbReference type="Proteomes" id="UP001156690">
    <property type="component" value="Unassembled WGS sequence"/>
</dbReference>
<keyword evidence="3" id="KW-0808">Transferase</keyword>
<keyword evidence="4" id="KW-1185">Reference proteome</keyword>
<feature type="domain" description="Acyltransferase 3" evidence="2">
    <location>
        <begin position="6"/>
        <end position="310"/>
    </location>
</feature>
<keyword evidence="1" id="KW-0472">Membrane</keyword>
<feature type="transmembrane region" description="Helical" evidence="1">
    <location>
        <begin position="290"/>
        <end position="311"/>
    </location>
</feature>
<feature type="transmembrane region" description="Helical" evidence="1">
    <location>
        <begin position="45"/>
        <end position="64"/>
    </location>
</feature>
<feature type="transmembrane region" description="Helical" evidence="1">
    <location>
        <begin position="173"/>
        <end position="194"/>
    </location>
</feature>
<dbReference type="PANTHER" id="PTHR37312">
    <property type="entry name" value="MEMBRANE-BOUND ACYLTRANSFERASE YKRP-RELATED"/>
    <property type="match status" value="1"/>
</dbReference>
<feature type="transmembrane region" description="Helical" evidence="1">
    <location>
        <begin position="7"/>
        <end position="25"/>
    </location>
</feature>
<dbReference type="InterPro" id="IPR002656">
    <property type="entry name" value="Acyl_transf_3_dom"/>
</dbReference>
<dbReference type="PANTHER" id="PTHR37312:SF1">
    <property type="entry name" value="MEMBRANE-BOUND ACYLTRANSFERASE YKRP-RELATED"/>
    <property type="match status" value="1"/>
</dbReference>
<feature type="transmembrane region" description="Helical" evidence="1">
    <location>
        <begin position="262"/>
        <end position="284"/>
    </location>
</feature>
<dbReference type="AlphaFoldDB" id="A0AAV5NZ71"/>
<feature type="transmembrane region" description="Helical" evidence="1">
    <location>
        <begin position="149"/>
        <end position="167"/>
    </location>
</feature>
<feature type="transmembrane region" description="Helical" evidence="1">
    <location>
        <begin position="230"/>
        <end position="250"/>
    </location>
</feature>
<dbReference type="RefSeq" id="WP_126607572.1">
    <property type="nucleotide sequence ID" value="NZ_AP025145.1"/>
</dbReference>